<dbReference type="GO" id="GO:0005975">
    <property type="term" value="P:carbohydrate metabolic process"/>
    <property type="evidence" value="ECO:0007669"/>
    <property type="project" value="UniProtKB-UniRule"/>
</dbReference>
<dbReference type="KEGG" id="nba:CUN60_12305"/>
<feature type="binding site" evidence="4">
    <location>
        <position position="93"/>
    </location>
    <ligand>
        <name>NADP(+)</name>
        <dbReference type="ChEBI" id="CHEBI:58349"/>
    </ligand>
</feature>
<dbReference type="EMBL" id="CP024847">
    <property type="protein sequence ID" value="AUR53041.1"/>
    <property type="molecule type" value="Genomic_DNA"/>
</dbReference>
<dbReference type="Gene3D" id="3.90.25.10">
    <property type="entry name" value="UDP-galactose 4-epimerase, domain 1"/>
    <property type="match status" value="1"/>
</dbReference>
<gene>
    <name evidence="6" type="primary">rfaD</name>
    <name evidence="4" type="synonym">hldD</name>
    <name evidence="6" type="ORF">CUN60_12305</name>
</gene>
<dbReference type="GO" id="GO:0097171">
    <property type="term" value="P:ADP-L-glycero-beta-D-manno-heptose biosynthetic process"/>
    <property type="evidence" value="ECO:0007669"/>
    <property type="project" value="UniProtKB-UniPathway"/>
</dbReference>
<dbReference type="UniPathway" id="UPA00356">
    <property type="reaction ID" value="UER00440"/>
</dbReference>
<keyword evidence="3 4" id="KW-0119">Carbohydrate metabolism</keyword>
<comment type="pathway">
    <text evidence="4">Nucleotide-sugar biosynthesis; ADP-L-glycero-beta-D-manno-heptose biosynthesis; ADP-L-glycero-beta-D-manno-heptose from D-glycero-beta-D-manno-heptose 7-phosphate: step 4/4.</text>
</comment>
<dbReference type="AlphaFoldDB" id="A0A2I7N9D7"/>
<dbReference type="NCBIfam" id="TIGR02197">
    <property type="entry name" value="heptose_epim"/>
    <property type="match status" value="1"/>
</dbReference>
<reference evidence="7" key="1">
    <citation type="submission" date="2017-11" db="EMBL/GenBank/DDBJ databases">
        <authorList>
            <person name="Chan K.G."/>
            <person name="Lee L.S."/>
        </authorList>
    </citation>
    <scope>NUCLEOTIDE SEQUENCE [LARGE SCALE GENOMIC DNA]</scope>
    <source>
        <strain evidence="7">DSM 100970</strain>
    </source>
</reference>
<feature type="active site" description="Proton acceptor" evidence="4">
    <location>
        <position position="140"/>
    </location>
</feature>
<dbReference type="GO" id="GO:0050661">
    <property type="term" value="F:NADP binding"/>
    <property type="evidence" value="ECO:0007669"/>
    <property type="project" value="InterPro"/>
</dbReference>
<evidence type="ECO:0000256" key="1">
    <source>
        <dbReference type="ARBA" id="ARBA00022857"/>
    </source>
</evidence>
<feature type="binding site" evidence="4">
    <location>
        <position position="144"/>
    </location>
    <ligand>
        <name>NADP(+)</name>
        <dbReference type="ChEBI" id="CHEBI:58349"/>
    </ligand>
</feature>
<comment type="subunit">
    <text evidence="4">Homopentamer.</text>
</comment>
<dbReference type="Proteomes" id="UP000236655">
    <property type="component" value="Chromosome"/>
</dbReference>
<dbReference type="PANTHER" id="PTHR43103">
    <property type="entry name" value="NUCLEOSIDE-DIPHOSPHATE-SUGAR EPIMERASE"/>
    <property type="match status" value="1"/>
</dbReference>
<dbReference type="InterPro" id="IPR036291">
    <property type="entry name" value="NAD(P)-bd_dom_sf"/>
</dbReference>
<comment type="domain">
    <text evidence="4">Contains a large N-terminal NADP-binding domain, and a smaller C-terminal substrate-binding domain.</text>
</comment>
<evidence type="ECO:0000256" key="4">
    <source>
        <dbReference type="HAMAP-Rule" id="MF_01601"/>
    </source>
</evidence>
<feature type="binding site" evidence="4">
    <location>
        <position position="181"/>
    </location>
    <ligand>
        <name>substrate</name>
    </ligand>
</feature>
<feature type="binding site" evidence="4">
    <location>
        <position position="54"/>
    </location>
    <ligand>
        <name>NADP(+)</name>
        <dbReference type="ChEBI" id="CHEBI:58349"/>
    </ligand>
</feature>
<feature type="domain" description="NAD-dependent epimerase/dehydratase" evidence="5">
    <location>
        <begin position="3"/>
        <end position="248"/>
    </location>
</feature>
<dbReference type="InterPro" id="IPR011912">
    <property type="entry name" value="Heptose_epim"/>
</dbReference>
<dbReference type="CDD" id="cd05248">
    <property type="entry name" value="ADP_GME_SDR_e"/>
    <property type="match status" value="1"/>
</dbReference>
<feature type="binding site" evidence="4">
    <location>
        <position position="188"/>
    </location>
    <ligand>
        <name>substrate</name>
    </ligand>
</feature>
<organism evidence="6 7">
    <name type="scientific">Aquella oligotrophica</name>
    <dbReference type="NCBI Taxonomy" id="2067065"/>
    <lineage>
        <taxon>Bacteria</taxon>
        <taxon>Pseudomonadati</taxon>
        <taxon>Pseudomonadota</taxon>
        <taxon>Betaproteobacteria</taxon>
        <taxon>Neisseriales</taxon>
        <taxon>Neisseriaceae</taxon>
        <taxon>Aquella</taxon>
    </lineage>
</organism>
<evidence type="ECO:0000256" key="2">
    <source>
        <dbReference type="ARBA" id="ARBA00023235"/>
    </source>
</evidence>
<feature type="binding site" evidence="4">
    <location>
        <position position="299"/>
    </location>
    <ligand>
        <name>substrate</name>
    </ligand>
</feature>
<dbReference type="Gene3D" id="3.40.50.720">
    <property type="entry name" value="NAD(P)-binding Rossmann-like Domain"/>
    <property type="match status" value="1"/>
</dbReference>
<keyword evidence="7" id="KW-1185">Reference proteome</keyword>
<dbReference type="GO" id="GO:0008712">
    <property type="term" value="F:ADP-glyceromanno-heptose 6-epimerase activity"/>
    <property type="evidence" value="ECO:0007669"/>
    <property type="project" value="UniProtKB-UniRule"/>
</dbReference>
<evidence type="ECO:0000259" key="5">
    <source>
        <dbReference type="Pfam" id="PF01370"/>
    </source>
</evidence>
<feature type="binding site" evidence="4">
    <location>
        <begin position="202"/>
        <end position="205"/>
    </location>
    <ligand>
        <name>substrate</name>
    </ligand>
</feature>
<dbReference type="EC" id="5.1.3.20" evidence="4"/>
<dbReference type="SUPFAM" id="SSF51735">
    <property type="entry name" value="NAD(P)-binding Rossmann-fold domains"/>
    <property type="match status" value="1"/>
</dbReference>
<proteinExistence type="inferred from homology"/>
<feature type="binding site" evidence="4">
    <location>
        <begin position="32"/>
        <end position="33"/>
    </location>
    <ligand>
        <name>NADP(+)</name>
        <dbReference type="ChEBI" id="CHEBI:58349"/>
    </ligand>
</feature>
<feature type="binding site" evidence="4">
    <location>
        <begin position="76"/>
        <end position="80"/>
    </location>
    <ligand>
        <name>NADP(+)</name>
        <dbReference type="ChEBI" id="CHEBI:58349"/>
    </ligand>
</feature>
<keyword evidence="2 4" id="KW-0413">Isomerase</keyword>
<comment type="function">
    <text evidence="4">Catalyzes the interconversion between ADP-D-glycero-beta-D-manno-heptose and ADP-L-glycero-beta-D-manno-heptose via an epimerization at carbon 6 of the heptose.</text>
</comment>
<feature type="binding site" evidence="4">
    <location>
        <position position="170"/>
    </location>
    <ligand>
        <name>substrate</name>
    </ligand>
</feature>
<feature type="binding site" evidence="4">
    <location>
        <position position="179"/>
    </location>
    <ligand>
        <name>NADP(+)</name>
        <dbReference type="ChEBI" id="CHEBI:58349"/>
    </ligand>
</feature>
<dbReference type="RefSeq" id="WP_102952327.1">
    <property type="nucleotide sequence ID" value="NZ_CP024847.1"/>
</dbReference>
<dbReference type="PANTHER" id="PTHR43103:SF3">
    <property type="entry name" value="ADP-L-GLYCERO-D-MANNO-HEPTOSE-6-EPIMERASE"/>
    <property type="match status" value="1"/>
</dbReference>
<dbReference type="Pfam" id="PF01370">
    <property type="entry name" value="Epimerase"/>
    <property type="match status" value="1"/>
</dbReference>
<dbReference type="InterPro" id="IPR001509">
    <property type="entry name" value="Epimerase_deHydtase"/>
</dbReference>
<accession>A0A2I7N9D7</accession>
<sequence length="336" mass="37504">MIIVVTGAAGFIGANIVKELNARGHFDIIAVDNLTNGNKARNLADLDILDYIDKEDFIQSIVAGEYDNQVDYIFHQGACSATVEADGRYIMKNNYEYSCLLLEYAQKNEVPMIYASSAATYGASSKFVEDRENEIPLNVYGYSKLLFDQTVRRYFEGGLKAPVVGLKYFNVYGHREFHKGRMASVVLHNFRQYQEFGGVKLFEGCQGYGNGEQSRDFISIEDVVNVNMHFFTNHIQNPHEVSGIFNCGTGQARSFNDLAMATINACRKAEGKPAIDLATAVTQGILEYIPFPGDLAGKYQCFTQADNTRLINDGLYKTPFLTLEQGVENYVNQLLA</sequence>
<feature type="binding site" evidence="4">
    <location>
        <position position="215"/>
    </location>
    <ligand>
        <name>substrate</name>
    </ligand>
</feature>
<protein>
    <recommendedName>
        <fullName evidence="4">ADP-L-glycero-D-manno-heptose-6-epimerase</fullName>
        <ecNumber evidence="4">5.1.3.20</ecNumber>
    </recommendedName>
    <alternativeName>
        <fullName evidence="4">ADP-L-glycero-beta-D-manno-heptose-6-epimerase</fullName>
        <shortName evidence="4">ADP-glyceromanno-heptose 6-epimerase</shortName>
        <shortName evidence="4">ADP-hep 6-epimerase</shortName>
        <shortName evidence="4">AGME</shortName>
    </alternativeName>
</protein>
<evidence type="ECO:0000313" key="7">
    <source>
        <dbReference type="Proteomes" id="UP000236655"/>
    </source>
</evidence>
<keyword evidence="1 4" id="KW-0521">NADP</keyword>
<evidence type="ECO:0000256" key="3">
    <source>
        <dbReference type="ARBA" id="ARBA00023277"/>
    </source>
</evidence>
<dbReference type="HAMAP" id="MF_01601">
    <property type="entry name" value="Heptose_epimerase"/>
    <property type="match status" value="1"/>
</dbReference>
<comment type="similarity">
    <text evidence="4">Belongs to the NAD(P)-dependent epimerase/dehydratase family. HldD subfamily.</text>
</comment>
<comment type="catalytic activity">
    <reaction evidence="4">
        <text>ADP-D-glycero-beta-D-manno-heptose = ADP-L-glycero-beta-D-manno-heptose</text>
        <dbReference type="Rhea" id="RHEA:17577"/>
        <dbReference type="ChEBI" id="CHEBI:59967"/>
        <dbReference type="ChEBI" id="CHEBI:61506"/>
        <dbReference type="EC" id="5.1.3.20"/>
    </reaction>
</comment>
<evidence type="ECO:0000313" key="6">
    <source>
        <dbReference type="EMBL" id="AUR53041.1"/>
    </source>
</evidence>
<feature type="binding site" evidence="4">
    <location>
        <begin position="11"/>
        <end position="12"/>
    </location>
    <ligand>
        <name>NADP(+)</name>
        <dbReference type="ChEBI" id="CHEBI:58349"/>
    </ligand>
</feature>
<name>A0A2I7N9D7_9NEIS</name>
<feature type="binding site" evidence="4">
    <location>
        <position position="171"/>
    </location>
    <ligand>
        <name>NADP(+)</name>
        <dbReference type="ChEBI" id="CHEBI:58349"/>
    </ligand>
</feature>
<feature type="active site" description="Proton acceptor" evidence="4">
    <location>
        <position position="179"/>
    </location>
</feature>
<comment type="cofactor">
    <cofactor evidence="4">
        <name>NADP(+)</name>
        <dbReference type="ChEBI" id="CHEBI:58349"/>
    </cofactor>
    <text evidence="4">Binds 1 NADP(+) per subunit.</text>
</comment>
<feature type="binding site" evidence="4">
    <location>
        <position position="39"/>
    </location>
    <ligand>
        <name>NADP(+)</name>
        <dbReference type="ChEBI" id="CHEBI:58349"/>
    </ligand>
</feature>
<dbReference type="OrthoDB" id="9803010at2"/>